<dbReference type="PANTHER" id="PTHR11815">
    <property type="entry name" value="SUCCINYL-COA SYNTHETASE BETA CHAIN"/>
    <property type="match status" value="1"/>
</dbReference>
<evidence type="ECO:0000313" key="9">
    <source>
        <dbReference type="EMBL" id="TKJ40723.1"/>
    </source>
</evidence>
<evidence type="ECO:0000256" key="3">
    <source>
        <dbReference type="ARBA" id="ARBA00022598"/>
    </source>
</evidence>
<evidence type="ECO:0000256" key="7">
    <source>
        <dbReference type="PROSITE-ProRule" id="PRU00409"/>
    </source>
</evidence>
<dbReference type="GO" id="GO:0005524">
    <property type="term" value="F:ATP binding"/>
    <property type="evidence" value="ECO:0007669"/>
    <property type="project" value="UniProtKB-UniRule"/>
</dbReference>
<keyword evidence="6" id="KW-0460">Magnesium</keyword>
<dbReference type="InterPro" id="IPR013815">
    <property type="entry name" value="ATP_grasp_subdomain_1"/>
</dbReference>
<dbReference type="Gene3D" id="3.30.1490.20">
    <property type="entry name" value="ATP-grasp fold, A domain"/>
    <property type="match status" value="1"/>
</dbReference>
<name>A0A532V0I4_UNCL8</name>
<dbReference type="InterPro" id="IPR016102">
    <property type="entry name" value="Succinyl-CoA_synth-like"/>
</dbReference>
<evidence type="ECO:0000256" key="4">
    <source>
        <dbReference type="ARBA" id="ARBA00022723"/>
    </source>
</evidence>
<sequence>MRLYEFEGKQLFAEAGIAIPQGEVVTSVEEASKVASQLGYPVVLKVQVLTGGRGKSGGIQFADNEEQLRAKADELFKLKIKGYPVERLLIEKKLNIAGEYYLGVTIDRVNYQWTVIGSASGGVDIEEVAAKSPDKIVRINIDPDSPIYSFEGNQLGNKMGLSGDAMKSVSSIARKLFKVFRSWDCKMVEINPLVQLDDGSFIAADSRISVDDDALFRHPQLEERGIEKRHEEGEMTPRERQAKEWGIPYLDLDGNIGMFPGGAGFGIMGNDFIYHYGGKPANFMDSGGGPSPERLAKMLVLLDENPNVKVIFGARFGGISRCDDFAKGVIMFLKDHGLSKPMVMRFTGNEWKEGVRIFEEEKKASPELFERIEIHGIETPIEEISKRAVELAGEVG</sequence>
<dbReference type="SUPFAM" id="SSF56059">
    <property type="entry name" value="Glutathione synthetase ATP-binding domain-like"/>
    <property type="match status" value="1"/>
</dbReference>
<dbReference type="FunFam" id="3.30.470.20:FF:000002">
    <property type="entry name" value="Succinate--CoA ligase [ADP-forming] subunit beta"/>
    <property type="match status" value="1"/>
</dbReference>
<dbReference type="GO" id="GO:0046872">
    <property type="term" value="F:metal ion binding"/>
    <property type="evidence" value="ECO:0007669"/>
    <property type="project" value="UniProtKB-KW"/>
</dbReference>
<dbReference type="GO" id="GO:0004775">
    <property type="term" value="F:succinate-CoA ligase (ADP-forming) activity"/>
    <property type="evidence" value="ECO:0007669"/>
    <property type="project" value="UniProtKB-EC"/>
</dbReference>
<dbReference type="GO" id="GO:0042709">
    <property type="term" value="C:succinate-CoA ligase complex"/>
    <property type="evidence" value="ECO:0007669"/>
    <property type="project" value="TreeGrafter"/>
</dbReference>
<comment type="cofactor">
    <cofactor evidence="1">
        <name>Mg(2+)</name>
        <dbReference type="ChEBI" id="CHEBI:18420"/>
    </cofactor>
</comment>
<evidence type="ECO:0000313" key="10">
    <source>
        <dbReference type="Proteomes" id="UP000319619"/>
    </source>
</evidence>
<dbReference type="Pfam" id="PF08442">
    <property type="entry name" value="ATP-grasp_2"/>
    <property type="match status" value="1"/>
</dbReference>
<dbReference type="Proteomes" id="UP000319619">
    <property type="component" value="Unassembled WGS sequence"/>
</dbReference>
<dbReference type="Gene3D" id="3.40.50.261">
    <property type="entry name" value="Succinyl-CoA synthetase domains"/>
    <property type="match status" value="1"/>
</dbReference>
<dbReference type="InterPro" id="IPR005811">
    <property type="entry name" value="SUCC_ACL_C"/>
</dbReference>
<protein>
    <submittedName>
        <fullName evidence="9">Succinate--CoA ligase subunit beta</fullName>
        <ecNumber evidence="9">6.2.1.5</ecNumber>
    </submittedName>
</protein>
<keyword evidence="3 9" id="KW-0436">Ligase</keyword>
<dbReference type="InterPro" id="IPR005809">
    <property type="entry name" value="Succ_CoA_ligase-like_bsu"/>
</dbReference>
<reference evidence="9 10" key="1">
    <citation type="submission" date="2017-06" db="EMBL/GenBank/DDBJ databases">
        <title>Novel microbial phyla capable of carbon fixation and sulfur reduction in deep-sea sediments.</title>
        <authorList>
            <person name="Huang J."/>
            <person name="Baker B."/>
            <person name="Wang Y."/>
        </authorList>
    </citation>
    <scope>NUCLEOTIDE SEQUENCE [LARGE SCALE GENOMIC DNA]</scope>
    <source>
        <strain evidence="9">B3_LCP</strain>
    </source>
</reference>
<dbReference type="Gene3D" id="3.30.470.20">
    <property type="entry name" value="ATP-grasp fold, B domain"/>
    <property type="match status" value="1"/>
</dbReference>
<evidence type="ECO:0000256" key="2">
    <source>
        <dbReference type="ARBA" id="ARBA00009182"/>
    </source>
</evidence>
<dbReference type="AlphaFoldDB" id="A0A532V0I4"/>
<feature type="domain" description="ATP-grasp" evidence="8">
    <location>
        <begin position="9"/>
        <end position="237"/>
    </location>
</feature>
<dbReference type="GO" id="GO:0006099">
    <property type="term" value="P:tricarboxylic acid cycle"/>
    <property type="evidence" value="ECO:0007669"/>
    <property type="project" value="InterPro"/>
</dbReference>
<dbReference type="EC" id="6.2.1.5" evidence="9"/>
<gene>
    <name evidence="9" type="primary">sucC</name>
    <name evidence="9" type="ORF">CEE37_07100</name>
</gene>
<evidence type="ECO:0000259" key="8">
    <source>
        <dbReference type="PROSITE" id="PS50975"/>
    </source>
</evidence>
<comment type="similarity">
    <text evidence="2">Belongs to the succinate/malate CoA ligase beta subunit family.</text>
</comment>
<evidence type="ECO:0000256" key="5">
    <source>
        <dbReference type="ARBA" id="ARBA00022741"/>
    </source>
</evidence>
<dbReference type="EMBL" id="NJBN01000004">
    <property type="protein sequence ID" value="TKJ40723.1"/>
    <property type="molecule type" value="Genomic_DNA"/>
</dbReference>
<dbReference type="InterPro" id="IPR011761">
    <property type="entry name" value="ATP-grasp"/>
</dbReference>
<dbReference type="InterPro" id="IPR013650">
    <property type="entry name" value="ATP-grasp_succ-CoA_synth-type"/>
</dbReference>
<dbReference type="PROSITE" id="PS50975">
    <property type="entry name" value="ATP_GRASP"/>
    <property type="match status" value="1"/>
</dbReference>
<dbReference type="Pfam" id="PF00549">
    <property type="entry name" value="Ligase_CoA"/>
    <property type="match status" value="1"/>
</dbReference>
<organism evidence="9 10">
    <name type="scientific">candidate division LCP-89 bacterium B3_LCP</name>
    <dbReference type="NCBI Taxonomy" id="2012998"/>
    <lineage>
        <taxon>Bacteria</taxon>
        <taxon>Pseudomonadati</taxon>
        <taxon>Bacteria division LCP-89</taxon>
    </lineage>
</organism>
<dbReference type="GO" id="GO:0006104">
    <property type="term" value="P:succinyl-CoA metabolic process"/>
    <property type="evidence" value="ECO:0007669"/>
    <property type="project" value="TreeGrafter"/>
</dbReference>
<accession>A0A532V0I4</accession>
<dbReference type="SUPFAM" id="SSF52210">
    <property type="entry name" value="Succinyl-CoA synthetase domains"/>
    <property type="match status" value="1"/>
</dbReference>
<dbReference type="PANTHER" id="PTHR11815:SF10">
    <property type="entry name" value="SUCCINATE--COA LIGASE [GDP-FORMING] SUBUNIT BETA, MITOCHONDRIAL"/>
    <property type="match status" value="1"/>
</dbReference>
<evidence type="ECO:0000256" key="6">
    <source>
        <dbReference type="ARBA" id="ARBA00022842"/>
    </source>
</evidence>
<comment type="caution">
    <text evidence="9">The sequence shown here is derived from an EMBL/GenBank/DDBJ whole genome shotgun (WGS) entry which is preliminary data.</text>
</comment>
<dbReference type="PIRSF" id="PIRSF001554">
    <property type="entry name" value="SucCS_beta"/>
    <property type="match status" value="1"/>
</dbReference>
<keyword evidence="5 7" id="KW-0547">Nucleotide-binding</keyword>
<evidence type="ECO:0000256" key="1">
    <source>
        <dbReference type="ARBA" id="ARBA00001946"/>
    </source>
</evidence>
<keyword evidence="4" id="KW-0479">Metal-binding</keyword>
<proteinExistence type="inferred from homology"/>
<keyword evidence="7" id="KW-0067">ATP-binding</keyword>